<comment type="caution">
    <text evidence="2">The sequence shown here is derived from an EMBL/GenBank/DDBJ whole genome shotgun (WGS) entry which is preliminary data.</text>
</comment>
<proteinExistence type="predicted"/>
<protein>
    <submittedName>
        <fullName evidence="2">TonB-dependent receptor SusC</fullName>
    </submittedName>
</protein>
<dbReference type="SUPFAM" id="SSF56935">
    <property type="entry name" value="Porins"/>
    <property type="match status" value="1"/>
</dbReference>
<dbReference type="EMBL" id="VSSQ01013179">
    <property type="protein sequence ID" value="MPM50909.1"/>
    <property type="molecule type" value="Genomic_DNA"/>
</dbReference>
<dbReference type="Gene3D" id="2.170.130.10">
    <property type="entry name" value="TonB-dependent receptor, plug domain"/>
    <property type="match status" value="1"/>
</dbReference>
<dbReference type="FunFam" id="2.170.130.10:FF:000003">
    <property type="entry name" value="SusC/RagA family TonB-linked outer membrane protein"/>
    <property type="match status" value="1"/>
</dbReference>
<dbReference type="PROSITE" id="PS52016">
    <property type="entry name" value="TONB_DEPENDENT_REC_3"/>
    <property type="match status" value="1"/>
</dbReference>
<sequence length="509" mass="55593">MKEESIGLEEVVAIGYGTRRKVNLTGSVASVTSKDLEKRSVTQSSLLLQGKMSGISVRQSSGNPAENNASLLIRGQNTFSGAGNSPLVLVDGIESSIDAVNPGDIESVSILKDAASAAIYGSKAANGVILVQTKKGVTGRPVVSYNAYLGKGSPTMLPEMVNSWEYATALNEASVNSGGNPLYTEDQIQKFKSGADPINYPNFDHMNYVFGSGSGMENKHDLSVRGGTQGTQYLVSAGYFNQQGLIKKNSEDQYNLRLNLDTKLRDNLTFSAKLSGLATNNKRPMAYDGTMGGIIRGAMRNSNAILGVYPDGYYGRNESIHPEADLESKNFIKANGHSFYSNAEMGWNISKDLKLTGQVGYTYGNSENITFRAKYNVTPDYNVSPNYLRNTWSKSNALTMQTFAEYTKSINNHDIHLLGGISGQTYYYKYIMAYRDQFPNNELYEINVGATANGQEGGGASRSRLASYFGRLNYGYMDKYLVEVNFRYDGSSRFPGISRWGLFPSFSAA</sequence>
<accession>A0A645ACK0</accession>
<dbReference type="InterPro" id="IPR023996">
    <property type="entry name" value="TonB-dep_OMP_SusC/RagA"/>
</dbReference>
<name>A0A645ACK0_9ZZZZ</name>
<feature type="domain" description="TonB-dependent receptor plug" evidence="1">
    <location>
        <begin position="22"/>
        <end position="128"/>
    </location>
</feature>
<reference evidence="2" key="1">
    <citation type="submission" date="2019-08" db="EMBL/GenBank/DDBJ databases">
        <authorList>
            <person name="Kucharzyk K."/>
            <person name="Murdoch R.W."/>
            <person name="Higgins S."/>
            <person name="Loffler F."/>
        </authorList>
    </citation>
    <scope>NUCLEOTIDE SEQUENCE</scope>
</reference>
<dbReference type="InterPro" id="IPR012910">
    <property type="entry name" value="Plug_dom"/>
</dbReference>
<dbReference type="AlphaFoldDB" id="A0A645ACK0"/>
<dbReference type="NCBIfam" id="TIGR04056">
    <property type="entry name" value="OMP_RagA_SusC"/>
    <property type="match status" value="1"/>
</dbReference>
<keyword evidence="2" id="KW-0675">Receptor</keyword>
<evidence type="ECO:0000313" key="2">
    <source>
        <dbReference type="EMBL" id="MPM50909.1"/>
    </source>
</evidence>
<gene>
    <name evidence="2" type="primary">susC_127</name>
    <name evidence="2" type="ORF">SDC9_97655</name>
</gene>
<dbReference type="InterPro" id="IPR023997">
    <property type="entry name" value="TonB-dep_OMP_SusC/RagA_CS"/>
</dbReference>
<evidence type="ECO:0000259" key="1">
    <source>
        <dbReference type="Pfam" id="PF07715"/>
    </source>
</evidence>
<dbReference type="NCBIfam" id="TIGR04057">
    <property type="entry name" value="SusC_RagA_signa"/>
    <property type="match status" value="1"/>
</dbReference>
<organism evidence="2">
    <name type="scientific">bioreactor metagenome</name>
    <dbReference type="NCBI Taxonomy" id="1076179"/>
    <lineage>
        <taxon>unclassified sequences</taxon>
        <taxon>metagenomes</taxon>
        <taxon>ecological metagenomes</taxon>
    </lineage>
</organism>
<dbReference type="InterPro" id="IPR037066">
    <property type="entry name" value="Plug_dom_sf"/>
</dbReference>
<dbReference type="InterPro" id="IPR039426">
    <property type="entry name" value="TonB-dep_rcpt-like"/>
</dbReference>
<dbReference type="Pfam" id="PF07715">
    <property type="entry name" value="Plug"/>
    <property type="match status" value="1"/>
</dbReference>